<feature type="signal peptide" evidence="2">
    <location>
        <begin position="1"/>
        <end position="19"/>
    </location>
</feature>
<feature type="chain" id="PRO_5042209933" evidence="2">
    <location>
        <begin position="20"/>
        <end position="330"/>
    </location>
</feature>
<accession>A0AAF0PXJ9</accession>
<dbReference type="AlphaFoldDB" id="A0AAF0PXJ9"/>
<organism evidence="3 4">
    <name type="scientific">Solanum verrucosum</name>
    <dbReference type="NCBI Taxonomy" id="315347"/>
    <lineage>
        <taxon>Eukaryota</taxon>
        <taxon>Viridiplantae</taxon>
        <taxon>Streptophyta</taxon>
        <taxon>Embryophyta</taxon>
        <taxon>Tracheophyta</taxon>
        <taxon>Spermatophyta</taxon>
        <taxon>Magnoliopsida</taxon>
        <taxon>eudicotyledons</taxon>
        <taxon>Gunneridae</taxon>
        <taxon>Pentapetalae</taxon>
        <taxon>asterids</taxon>
        <taxon>lamiids</taxon>
        <taxon>Solanales</taxon>
        <taxon>Solanaceae</taxon>
        <taxon>Solanoideae</taxon>
        <taxon>Solaneae</taxon>
        <taxon>Solanum</taxon>
    </lineage>
</organism>
<name>A0AAF0PXJ9_SOLVR</name>
<feature type="compositionally biased region" description="Basic and acidic residues" evidence="1">
    <location>
        <begin position="193"/>
        <end position="207"/>
    </location>
</feature>
<evidence type="ECO:0000313" key="4">
    <source>
        <dbReference type="Proteomes" id="UP001234989"/>
    </source>
</evidence>
<feature type="compositionally biased region" description="Basic residues" evidence="1">
    <location>
        <begin position="288"/>
        <end position="330"/>
    </location>
</feature>
<dbReference type="PANTHER" id="PTHR34684:SF1">
    <property type="entry name" value="OS08G0192200 PROTEIN"/>
    <property type="match status" value="1"/>
</dbReference>
<proteinExistence type="predicted"/>
<dbReference type="EMBL" id="CP133612">
    <property type="protein sequence ID" value="WMV12717.1"/>
    <property type="molecule type" value="Genomic_DNA"/>
</dbReference>
<feature type="compositionally biased region" description="Basic and acidic residues" evidence="1">
    <location>
        <begin position="156"/>
        <end position="183"/>
    </location>
</feature>
<evidence type="ECO:0000256" key="1">
    <source>
        <dbReference type="SAM" id="MobiDB-lite"/>
    </source>
</evidence>
<evidence type="ECO:0000313" key="3">
    <source>
        <dbReference type="EMBL" id="WMV12717.1"/>
    </source>
</evidence>
<keyword evidence="2" id="KW-0732">Signal</keyword>
<dbReference type="PANTHER" id="PTHR34684">
    <property type="entry name" value="OS08G0192200 PROTEIN"/>
    <property type="match status" value="1"/>
</dbReference>
<keyword evidence="4" id="KW-1185">Reference proteome</keyword>
<gene>
    <name evidence="3" type="ORF">MTR67_006102</name>
</gene>
<dbReference type="Proteomes" id="UP001234989">
    <property type="component" value="Chromosome 1"/>
</dbReference>
<feature type="region of interest" description="Disordered" evidence="1">
    <location>
        <begin position="156"/>
        <end position="207"/>
    </location>
</feature>
<protein>
    <submittedName>
        <fullName evidence="3">Uncharacterized protein</fullName>
    </submittedName>
</protein>
<feature type="non-terminal residue" evidence="3">
    <location>
        <position position="1"/>
    </location>
</feature>
<sequence length="330" mass="37327">KGILVLGVLFAIASQGVSRIGIKILHQIWSFQAQVVSSQVLDMDLETENRIATILLKEAAELRRQAQSEGALSYLHRPNVRGRPNSRFLTATVLGVQQGLLGSFVNARQAKDLENIRGGSGIQFQLAFANRAVEVNEMWKLRQKEVELENRIKGRSADKNSDTKCHNFSVSERRSSERYDTDSGTRGSKKRKIQDSHSSEDEGLRDAEIEEFLHSRVKRGRGTVGSRMDEAGPYLPSSPDPREKESASPEMKLSKGSGYHVVVGPEKPIWLNSPGSSENESLSDDKRKAPKKAKSSKHHDHCRKHRSKKKSKDKEDKRRRREEKRLKRQR</sequence>
<evidence type="ECO:0000256" key="2">
    <source>
        <dbReference type="SAM" id="SignalP"/>
    </source>
</evidence>
<reference evidence="3" key="1">
    <citation type="submission" date="2023-08" db="EMBL/GenBank/DDBJ databases">
        <title>A de novo genome assembly of Solanum verrucosum Schlechtendal, a Mexican diploid species geographically isolated from the other diploid A-genome species in potato relatives.</title>
        <authorList>
            <person name="Hosaka K."/>
        </authorList>
    </citation>
    <scope>NUCLEOTIDE SEQUENCE</scope>
    <source>
        <tissue evidence="3">Young leaves</tissue>
    </source>
</reference>
<feature type="region of interest" description="Disordered" evidence="1">
    <location>
        <begin position="220"/>
        <end position="330"/>
    </location>
</feature>